<dbReference type="EMBL" id="SMOD01000083">
    <property type="protein sequence ID" value="TDG02013.1"/>
    <property type="molecule type" value="Genomic_DNA"/>
</dbReference>
<evidence type="ECO:0000313" key="2">
    <source>
        <dbReference type="Proteomes" id="UP000295606"/>
    </source>
</evidence>
<comment type="caution">
    <text evidence="1">The sequence shown here is derived from an EMBL/GenBank/DDBJ whole genome shotgun (WGS) entry which is preliminary data.</text>
</comment>
<sequence length="153" mass="16842">MVVADRPCCLTLSRCSSSRSPTAGNGLPRKAATFSVSEVIDHASTHFVERADQRANPGLQRIVALLAQHYLELRRGMPGRRMPAPTWRLLLDIEQKAFADAGFRGRHPAAVRDGVARLARSRLAGQDLDAPVDPQYYADPLPAVYAIMHRITT</sequence>
<accession>A0A4R5L2N1</accession>
<organism evidence="1 2">
    <name type="scientific">Paraburkholderia guartelaensis</name>
    <dbReference type="NCBI Taxonomy" id="2546446"/>
    <lineage>
        <taxon>Bacteria</taxon>
        <taxon>Pseudomonadati</taxon>
        <taxon>Pseudomonadota</taxon>
        <taxon>Betaproteobacteria</taxon>
        <taxon>Burkholderiales</taxon>
        <taxon>Burkholderiaceae</taxon>
        <taxon>Paraburkholderia</taxon>
    </lineage>
</organism>
<name>A0A4R5L2N1_9BURK</name>
<evidence type="ECO:0000313" key="1">
    <source>
        <dbReference type="EMBL" id="TDG02013.1"/>
    </source>
</evidence>
<dbReference type="InterPro" id="IPR018894">
    <property type="entry name" value="DUF2471"/>
</dbReference>
<dbReference type="AlphaFoldDB" id="A0A4R5L2N1"/>
<reference evidence="1 2" key="1">
    <citation type="submission" date="2019-03" db="EMBL/GenBank/DDBJ databases">
        <title>Paraburkholderia sp. isolated from native Mimosa gymnas in Guartela State Park, Brazil.</title>
        <authorList>
            <person name="Paulitsch F."/>
            <person name="Hungria M."/>
            <person name="Delamuta J.R.M."/>
            <person name="Ribeiro R.A."/>
            <person name="Dall'Agnol R."/>
            <person name="Silva J.S.B."/>
        </authorList>
    </citation>
    <scope>NUCLEOTIDE SEQUENCE [LARGE SCALE GENOMIC DNA]</scope>
    <source>
        <strain evidence="1 2">CNPSo 3008</strain>
    </source>
</reference>
<proteinExistence type="predicted"/>
<dbReference type="Pfam" id="PF10616">
    <property type="entry name" value="DUF2471"/>
    <property type="match status" value="1"/>
</dbReference>
<dbReference type="OrthoDB" id="9030942at2"/>
<protein>
    <submittedName>
        <fullName evidence="1">DUF2471 family protein</fullName>
    </submittedName>
</protein>
<dbReference type="Proteomes" id="UP000295606">
    <property type="component" value="Unassembled WGS sequence"/>
</dbReference>
<gene>
    <name evidence="1" type="ORF">E1N52_41905</name>
</gene>